<evidence type="ECO:0000313" key="4">
    <source>
        <dbReference type="Proteomes" id="UP001139353"/>
    </source>
</evidence>
<evidence type="ECO:0000256" key="1">
    <source>
        <dbReference type="SAM" id="MobiDB-lite"/>
    </source>
</evidence>
<feature type="transmembrane region" description="Helical" evidence="2">
    <location>
        <begin position="7"/>
        <end position="27"/>
    </location>
</feature>
<sequence>MTHDTKWRLLVGAAPLIGVAFFIWAAAQGEGDVARSAVARAILAAVAALGTAVAWGTARQLRVAPGVPVSKAGALAQSGQLAGVVALHGRARALPDAVPLVSPDGELCLWFSAGEEGPPRDSVRPFLLEDDSGECIVLPAGAEVTGQGAVTPSAARSGLGEDTGAHDADAPERLLRNGDRIHVVGRFVAASPEALVLQAQAASPTAGHGLLLPVIAAPQAGQPLRIRIGADESEGGLYGALAVVDCLVLLVSSSLAAWSLLAPA</sequence>
<dbReference type="EMBL" id="JAJLJH010000001">
    <property type="protein sequence ID" value="MCK9684435.1"/>
    <property type="molecule type" value="Genomic_DNA"/>
</dbReference>
<organism evidence="3 4">
    <name type="scientific">Scleromatobacter humisilvae</name>
    <dbReference type="NCBI Taxonomy" id="2897159"/>
    <lineage>
        <taxon>Bacteria</taxon>
        <taxon>Pseudomonadati</taxon>
        <taxon>Pseudomonadota</taxon>
        <taxon>Betaproteobacteria</taxon>
        <taxon>Burkholderiales</taxon>
        <taxon>Sphaerotilaceae</taxon>
        <taxon>Scleromatobacter</taxon>
    </lineage>
</organism>
<evidence type="ECO:0008006" key="5">
    <source>
        <dbReference type="Google" id="ProtNLM"/>
    </source>
</evidence>
<feature type="transmembrane region" description="Helical" evidence="2">
    <location>
        <begin position="33"/>
        <end position="55"/>
    </location>
</feature>
<dbReference type="AlphaFoldDB" id="A0A9X1YFD2"/>
<feature type="region of interest" description="Disordered" evidence="1">
    <location>
        <begin position="149"/>
        <end position="169"/>
    </location>
</feature>
<comment type="caution">
    <text evidence="3">The sequence shown here is derived from an EMBL/GenBank/DDBJ whole genome shotgun (WGS) entry which is preliminary data.</text>
</comment>
<name>A0A9X1YFD2_9BURK</name>
<keyword evidence="2" id="KW-1133">Transmembrane helix</keyword>
<protein>
    <recommendedName>
        <fullName evidence="5">RING-type E3 ubiquitin transferase</fullName>
    </recommendedName>
</protein>
<proteinExistence type="predicted"/>
<dbReference type="RefSeq" id="WP_275680465.1">
    <property type="nucleotide sequence ID" value="NZ_JAJLJH010000001.1"/>
</dbReference>
<feature type="transmembrane region" description="Helical" evidence="2">
    <location>
        <begin position="235"/>
        <end position="261"/>
    </location>
</feature>
<keyword evidence="2" id="KW-0472">Membrane</keyword>
<reference evidence="3" key="1">
    <citation type="submission" date="2021-11" db="EMBL/GenBank/DDBJ databases">
        <title>BS-T2-15 a new species belonging to the Comamonadaceae family isolated from the soil of a French oak forest.</title>
        <authorList>
            <person name="Mieszkin S."/>
            <person name="Alain K."/>
        </authorList>
    </citation>
    <scope>NUCLEOTIDE SEQUENCE</scope>
    <source>
        <strain evidence="3">BS-T2-15</strain>
    </source>
</reference>
<keyword evidence="2" id="KW-0812">Transmembrane</keyword>
<dbReference type="Proteomes" id="UP001139353">
    <property type="component" value="Unassembled WGS sequence"/>
</dbReference>
<evidence type="ECO:0000313" key="3">
    <source>
        <dbReference type="EMBL" id="MCK9684435.1"/>
    </source>
</evidence>
<keyword evidence="4" id="KW-1185">Reference proteome</keyword>
<evidence type="ECO:0000256" key="2">
    <source>
        <dbReference type="SAM" id="Phobius"/>
    </source>
</evidence>
<gene>
    <name evidence="3" type="ORF">LPC04_01790</name>
</gene>
<accession>A0A9X1YFD2</accession>